<keyword evidence="3 6" id="KW-1133">Transmembrane helix</keyword>
<gene>
    <name evidence="8" type="ORF">T440DRAFT_422147</name>
</gene>
<feature type="transmembrane region" description="Helical" evidence="6">
    <location>
        <begin position="197"/>
        <end position="215"/>
    </location>
</feature>
<dbReference type="InterPro" id="IPR049326">
    <property type="entry name" value="Rhodopsin_dom_fungi"/>
</dbReference>
<feature type="transmembrane region" description="Helical" evidence="6">
    <location>
        <begin position="113"/>
        <end position="135"/>
    </location>
</feature>
<dbReference type="EMBL" id="MU006301">
    <property type="protein sequence ID" value="KAF2851636.1"/>
    <property type="molecule type" value="Genomic_DNA"/>
</dbReference>
<keyword evidence="9" id="KW-1185">Reference proteome</keyword>
<proteinExistence type="inferred from homology"/>
<dbReference type="GO" id="GO:0016020">
    <property type="term" value="C:membrane"/>
    <property type="evidence" value="ECO:0007669"/>
    <property type="project" value="UniProtKB-SubCell"/>
</dbReference>
<evidence type="ECO:0000313" key="9">
    <source>
        <dbReference type="Proteomes" id="UP000799423"/>
    </source>
</evidence>
<feature type="transmembrane region" description="Helical" evidence="6">
    <location>
        <begin position="235"/>
        <end position="257"/>
    </location>
</feature>
<evidence type="ECO:0000256" key="6">
    <source>
        <dbReference type="SAM" id="Phobius"/>
    </source>
</evidence>
<keyword evidence="4 6" id="KW-0472">Membrane</keyword>
<feature type="transmembrane region" description="Helical" evidence="6">
    <location>
        <begin position="28"/>
        <end position="55"/>
    </location>
</feature>
<accession>A0A6A7B7W4</accession>
<evidence type="ECO:0000256" key="5">
    <source>
        <dbReference type="ARBA" id="ARBA00038359"/>
    </source>
</evidence>
<name>A0A6A7B7W4_9PLEO</name>
<evidence type="ECO:0000313" key="8">
    <source>
        <dbReference type="EMBL" id="KAF2851636.1"/>
    </source>
</evidence>
<feature type="domain" description="Rhodopsin" evidence="7">
    <location>
        <begin position="12"/>
        <end position="257"/>
    </location>
</feature>
<dbReference type="Proteomes" id="UP000799423">
    <property type="component" value="Unassembled WGS sequence"/>
</dbReference>
<sequence>MILLATAFVLARAGIQISQRDRPKLQDYFIYIAFVLFLAMAICDLIGIPQVSYIIKSDADAPHTFDEQKPRILFGVRLAFVTTLLFWASLLCVKLSLLALYKRLVAGQSRVYIRAWWAVLVFCLVGCIACMAGHLGGCSDFLSTIKQGTSCANTRSDRGPEAILYASYAWNVLTDLMIMILPIRLTWNLRLGLRQKIGLYALFASGSICIAIATLRVVQIGSHESGHVKPVSTSLWTAVEASVAVCIGCTPAFVAYYRKIQAQGSSDGAHHLDWRGESQSLENSNGADAIKMDVMNVKS</sequence>
<dbReference type="OrthoDB" id="444631at2759"/>
<comment type="subcellular location">
    <subcellularLocation>
        <location evidence="1">Membrane</location>
        <topology evidence="1">Multi-pass membrane protein</topology>
    </subcellularLocation>
</comment>
<protein>
    <recommendedName>
        <fullName evidence="7">Rhodopsin domain-containing protein</fullName>
    </recommendedName>
</protein>
<organism evidence="8 9">
    <name type="scientific">Plenodomus tracheiphilus IPT5</name>
    <dbReference type="NCBI Taxonomy" id="1408161"/>
    <lineage>
        <taxon>Eukaryota</taxon>
        <taxon>Fungi</taxon>
        <taxon>Dikarya</taxon>
        <taxon>Ascomycota</taxon>
        <taxon>Pezizomycotina</taxon>
        <taxon>Dothideomycetes</taxon>
        <taxon>Pleosporomycetidae</taxon>
        <taxon>Pleosporales</taxon>
        <taxon>Pleosporineae</taxon>
        <taxon>Leptosphaeriaceae</taxon>
        <taxon>Plenodomus</taxon>
    </lineage>
</organism>
<evidence type="ECO:0000256" key="1">
    <source>
        <dbReference type="ARBA" id="ARBA00004141"/>
    </source>
</evidence>
<evidence type="ECO:0000256" key="4">
    <source>
        <dbReference type="ARBA" id="ARBA00023136"/>
    </source>
</evidence>
<evidence type="ECO:0000256" key="2">
    <source>
        <dbReference type="ARBA" id="ARBA00022692"/>
    </source>
</evidence>
<dbReference type="InterPro" id="IPR052337">
    <property type="entry name" value="SAT4-like"/>
</dbReference>
<dbReference type="AlphaFoldDB" id="A0A6A7B7W4"/>
<dbReference type="PANTHER" id="PTHR33048:SF146">
    <property type="entry name" value="INTEGRAL MEMBRANE PROTEIN"/>
    <property type="match status" value="1"/>
</dbReference>
<dbReference type="PANTHER" id="PTHR33048">
    <property type="entry name" value="PTH11-LIKE INTEGRAL MEMBRANE PROTEIN (AFU_ORTHOLOGUE AFUA_5G11245)"/>
    <property type="match status" value="1"/>
</dbReference>
<feature type="transmembrane region" description="Helical" evidence="6">
    <location>
        <begin position="162"/>
        <end position="185"/>
    </location>
</feature>
<dbReference type="Pfam" id="PF20684">
    <property type="entry name" value="Fung_rhodopsin"/>
    <property type="match status" value="1"/>
</dbReference>
<feature type="transmembrane region" description="Helical" evidence="6">
    <location>
        <begin position="75"/>
        <end position="101"/>
    </location>
</feature>
<reference evidence="8" key="1">
    <citation type="submission" date="2020-01" db="EMBL/GenBank/DDBJ databases">
        <authorList>
            <consortium name="DOE Joint Genome Institute"/>
            <person name="Haridas S."/>
            <person name="Albert R."/>
            <person name="Binder M."/>
            <person name="Bloem J."/>
            <person name="Labutti K."/>
            <person name="Salamov A."/>
            <person name="Andreopoulos B."/>
            <person name="Baker S.E."/>
            <person name="Barry K."/>
            <person name="Bills G."/>
            <person name="Bluhm B.H."/>
            <person name="Cannon C."/>
            <person name="Castanera R."/>
            <person name="Culley D.E."/>
            <person name="Daum C."/>
            <person name="Ezra D."/>
            <person name="Gonzalez J.B."/>
            <person name="Henrissat B."/>
            <person name="Kuo A."/>
            <person name="Liang C."/>
            <person name="Lipzen A."/>
            <person name="Lutzoni F."/>
            <person name="Magnuson J."/>
            <person name="Mondo S."/>
            <person name="Nolan M."/>
            <person name="Ohm R."/>
            <person name="Pangilinan J."/>
            <person name="Park H.-J."/>
            <person name="Ramirez L."/>
            <person name="Alfaro M."/>
            <person name="Sun H."/>
            <person name="Tritt A."/>
            <person name="Yoshinaga Y."/>
            <person name="Zwiers L.-H."/>
            <person name="Turgeon B.G."/>
            <person name="Goodwin S.B."/>
            <person name="Spatafora J.W."/>
            <person name="Crous P.W."/>
            <person name="Grigoriev I.V."/>
        </authorList>
    </citation>
    <scope>NUCLEOTIDE SEQUENCE</scope>
    <source>
        <strain evidence="8">IPT5</strain>
    </source>
</reference>
<keyword evidence="2 6" id="KW-0812">Transmembrane</keyword>
<evidence type="ECO:0000256" key="3">
    <source>
        <dbReference type="ARBA" id="ARBA00022989"/>
    </source>
</evidence>
<comment type="similarity">
    <text evidence="5">Belongs to the SAT4 family.</text>
</comment>
<evidence type="ECO:0000259" key="7">
    <source>
        <dbReference type="Pfam" id="PF20684"/>
    </source>
</evidence>